<comment type="caution">
    <text evidence="2">The sequence shown here is derived from an EMBL/GenBank/DDBJ whole genome shotgun (WGS) entry which is preliminary data.</text>
</comment>
<dbReference type="EMBL" id="JAPDDS010000002">
    <property type="protein sequence ID" value="MCW1884209.1"/>
    <property type="molecule type" value="Genomic_DNA"/>
</dbReference>
<accession>A0ABT3FLZ6</accession>
<gene>
    <name evidence="2" type="ORF">OKA04_05665</name>
</gene>
<sequence>MKLSRTSIIGLALALAGLVLTIFALTRPSTDGEGTAGAGEGGSGANFSSTTAQEPLPRKVPRSQIAETKPLAVKELELLWARGKGPELLIELDRVSATQDLDYWREIGPLFVKKAQQEGRPDVANYLLATGDASPDDNLRIEIYAAGMDNRDEGIQTTSRLELENITGEEFRTGAEARAWLQANPRPLPEVDEMSEDQ</sequence>
<name>A0ABT3FLZ6_9BACT</name>
<evidence type="ECO:0000256" key="1">
    <source>
        <dbReference type="SAM" id="MobiDB-lite"/>
    </source>
</evidence>
<feature type="region of interest" description="Disordered" evidence="1">
    <location>
        <begin position="31"/>
        <end position="64"/>
    </location>
</feature>
<organism evidence="2 3">
    <name type="scientific">Luteolibacter flavescens</name>
    <dbReference type="NCBI Taxonomy" id="1859460"/>
    <lineage>
        <taxon>Bacteria</taxon>
        <taxon>Pseudomonadati</taxon>
        <taxon>Verrucomicrobiota</taxon>
        <taxon>Verrucomicrobiia</taxon>
        <taxon>Verrucomicrobiales</taxon>
        <taxon>Verrucomicrobiaceae</taxon>
        <taxon>Luteolibacter</taxon>
    </lineage>
</organism>
<protein>
    <submittedName>
        <fullName evidence="2">Uncharacterized protein</fullName>
    </submittedName>
</protein>
<keyword evidence="3" id="KW-1185">Reference proteome</keyword>
<feature type="compositionally biased region" description="Gly residues" evidence="1">
    <location>
        <begin position="34"/>
        <end position="44"/>
    </location>
</feature>
<evidence type="ECO:0000313" key="3">
    <source>
        <dbReference type="Proteomes" id="UP001207930"/>
    </source>
</evidence>
<dbReference type="Proteomes" id="UP001207930">
    <property type="component" value="Unassembled WGS sequence"/>
</dbReference>
<reference evidence="2 3" key="1">
    <citation type="submission" date="2022-10" db="EMBL/GenBank/DDBJ databases">
        <title>Luteolibacter flavescens strain MCCC 1K03193, whole genome shotgun sequencing project.</title>
        <authorList>
            <person name="Zhao G."/>
            <person name="Shen L."/>
        </authorList>
    </citation>
    <scope>NUCLEOTIDE SEQUENCE [LARGE SCALE GENOMIC DNA]</scope>
    <source>
        <strain evidence="2 3">MCCC 1K03193</strain>
    </source>
</reference>
<evidence type="ECO:0000313" key="2">
    <source>
        <dbReference type="EMBL" id="MCW1884209.1"/>
    </source>
</evidence>
<dbReference type="RefSeq" id="WP_264500168.1">
    <property type="nucleotide sequence ID" value="NZ_JAPDDS010000002.1"/>
</dbReference>
<proteinExistence type="predicted"/>